<name>A0AAP5M2S7_9CYAN</name>
<dbReference type="Pfam" id="PF00106">
    <property type="entry name" value="adh_short"/>
    <property type="match status" value="1"/>
</dbReference>
<dbReference type="EMBL" id="JAALHA020000001">
    <property type="protein sequence ID" value="MDR9893046.1"/>
    <property type="molecule type" value="Genomic_DNA"/>
</dbReference>
<evidence type="ECO:0000313" key="2">
    <source>
        <dbReference type="Proteomes" id="UP000667802"/>
    </source>
</evidence>
<evidence type="ECO:0000313" key="1">
    <source>
        <dbReference type="EMBL" id="MDR9893046.1"/>
    </source>
</evidence>
<dbReference type="PRINTS" id="PR00081">
    <property type="entry name" value="GDHRDH"/>
</dbReference>
<dbReference type="AlphaFoldDB" id="A0AAP5M2S7"/>
<dbReference type="Gene3D" id="3.40.50.720">
    <property type="entry name" value="NAD(P)-binding Rossmann-like Domain"/>
    <property type="match status" value="1"/>
</dbReference>
<dbReference type="PANTHER" id="PTHR43431:SF7">
    <property type="entry name" value="OXIDOREDUCTASE, SHORT CHAIN DEHYDROGENASE_REDUCTASE FAMILY (AFU_ORTHOLOGUE AFUA_5G14000)"/>
    <property type="match status" value="1"/>
</dbReference>
<proteinExistence type="predicted"/>
<dbReference type="InterPro" id="IPR002347">
    <property type="entry name" value="SDR_fam"/>
</dbReference>
<comment type="caution">
    <text evidence="1">The sequence shown here is derived from an EMBL/GenBank/DDBJ whole genome shotgun (WGS) entry which is preliminary data.</text>
</comment>
<accession>A0AAP5M2S7</accession>
<dbReference type="InterPro" id="IPR036291">
    <property type="entry name" value="NAD(P)-bd_dom_sf"/>
</dbReference>
<keyword evidence="2" id="KW-1185">Reference proteome</keyword>
<organism evidence="1 2">
    <name type="scientific">Aetokthonos hydrillicola Thurmond2011</name>
    <dbReference type="NCBI Taxonomy" id="2712845"/>
    <lineage>
        <taxon>Bacteria</taxon>
        <taxon>Bacillati</taxon>
        <taxon>Cyanobacteriota</taxon>
        <taxon>Cyanophyceae</taxon>
        <taxon>Nostocales</taxon>
        <taxon>Hapalosiphonaceae</taxon>
        <taxon>Aetokthonos</taxon>
    </lineage>
</organism>
<dbReference type="PANTHER" id="PTHR43431">
    <property type="entry name" value="OXIDOREDUCTASE, SHORT CHAIN DEHYDROGENASE/REDUCTASE FAMILY (AFU_ORTHOLOGUE AFUA_5G14000)"/>
    <property type="match status" value="1"/>
</dbReference>
<gene>
    <name evidence="1" type="ORF">G7B40_000400</name>
</gene>
<protein>
    <submittedName>
        <fullName evidence="1">SDR family NAD(P)-dependent oxidoreductase</fullName>
    </submittedName>
</protein>
<dbReference type="RefSeq" id="WP_208344786.1">
    <property type="nucleotide sequence ID" value="NZ_JAALHA020000001.1"/>
</dbReference>
<sequence>MTSTALIVGAGTGLSASIARLFAKEGFKIALAARQVDKLGSLSEEIGAVSFAADAAKPDDVNRLFNEVEQVLSAPSVVVYNPSWRVRGPFIEIDPVDVAKTLEITAYGGFLVAQAAAKRQLALGGGAIFFTGASASVKGYPQSAPFAMGKFALRGLAQSIARELAPKNIHVAHFVIDGAIRSDTRVEPADKPDSLLDPDAIAQTYLNILRQPRNAWTWEIELRPWVETF</sequence>
<reference evidence="2" key="1">
    <citation type="journal article" date="2021" name="Science">
        <title>Hunting the eagle killer: A cyanobacterial neurotoxin causes vacuolar myelinopathy.</title>
        <authorList>
            <person name="Breinlinger S."/>
            <person name="Phillips T.J."/>
            <person name="Haram B.N."/>
            <person name="Mares J."/>
            <person name="Martinez Yerena J.A."/>
            <person name="Hrouzek P."/>
            <person name="Sobotka R."/>
            <person name="Henderson W.M."/>
            <person name="Schmieder P."/>
            <person name="Williams S.M."/>
            <person name="Lauderdale J.D."/>
            <person name="Wilde H.D."/>
            <person name="Gerrin W."/>
            <person name="Kust A."/>
            <person name="Washington J.W."/>
            <person name="Wagner C."/>
            <person name="Geier B."/>
            <person name="Liebeke M."/>
            <person name="Enke H."/>
            <person name="Niedermeyer T.H.J."/>
            <person name="Wilde S.B."/>
        </authorList>
    </citation>
    <scope>NUCLEOTIDE SEQUENCE [LARGE SCALE GENOMIC DNA]</scope>
    <source>
        <strain evidence="2">Thurmond2011</strain>
    </source>
</reference>
<dbReference type="SUPFAM" id="SSF51735">
    <property type="entry name" value="NAD(P)-binding Rossmann-fold domains"/>
    <property type="match status" value="1"/>
</dbReference>
<dbReference type="Proteomes" id="UP000667802">
    <property type="component" value="Unassembled WGS sequence"/>
</dbReference>